<dbReference type="GO" id="GO:0008654">
    <property type="term" value="P:phospholipid biosynthetic process"/>
    <property type="evidence" value="ECO:0007669"/>
    <property type="project" value="UniProtKB-KW"/>
</dbReference>
<dbReference type="Pfam" id="PF01553">
    <property type="entry name" value="Acyltransferase"/>
    <property type="match status" value="1"/>
</dbReference>
<evidence type="ECO:0000256" key="14">
    <source>
        <dbReference type="SAM" id="Phobius"/>
    </source>
</evidence>
<evidence type="ECO:0000256" key="11">
    <source>
        <dbReference type="ARBA" id="ARBA00023264"/>
    </source>
</evidence>
<dbReference type="GO" id="GO:0047184">
    <property type="term" value="F:1-acylglycerophosphocholine O-acyltransferase activity"/>
    <property type="evidence" value="ECO:0007669"/>
    <property type="project" value="TreeGrafter"/>
</dbReference>
<evidence type="ECO:0000256" key="6">
    <source>
        <dbReference type="ARBA" id="ARBA00022692"/>
    </source>
</evidence>
<evidence type="ECO:0000256" key="5">
    <source>
        <dbReference type="ARBA" id="ARBA00022679"/>
    </source>
</evidence>
<comment type="pathway">
    <text evidence="2">Lipid metabolism; phospholipid metabolism.</text>
</comment>
<keyword evidence="6 14" id="KW-0812">Transmembrane</keyword>
<dbReference type="GO" id="GO:0005783">
    <property type="term" value="C:endoplasmic reticulum"/>
    <property type="evidence" value="ECO:0007669"/>
    <property type="project" value="TreeGrafter"/>
</dbReference>
<keyword evidence="12" id="KW-0012">Acyltransferase</keyword>
<feature type="transmembrane region" description="Helical" evidence="14">
    <location>
        <begin position="37"/>
        <end position="64"/>
    </location>
</feature>
<dbReference type="SUPFAM" id="SSF47473">
    <property type="entry name" value="EF-hand"/>
    <property type="match status" value="1"/>
</dbReference>
<dbReference type="AlphaFoldDB" id="A0A669DHL7"/>
<dbReference type="InterPro" id="IPR011992">
    <property type="entry name" value="EF-hand-dom_pair"/>
</dbReference>
<feature type="transmembrane region" description="Helical" evidence="14">
    <location>
        <begin position="118"/>
        <end position="140"/>
    </location>
</feature>
<proteinExistence type="inferred from homology"/>
<keyword evidence="9 14" id="KW-0472">Membrane</keyword>
<dbReference type="PROSITE" id="PS50222">
    <property type="entry name" value="EF_HAND_2"/>
    <property type="match status" value="1"/>
</dbReference>
<keyword evidence="10" id="KW-0594">Phospholipid biosynthesis</keyword>
<protein>
    <submittedName>
        <fullName evidence="16">Lysophosphatidylcholine acyltransferase 4</fullName>
    </submittedName>
</protein>
<gene>
    <name evidence="16" type="primary">LPCAT4</name>
    <name evidence="16" type="synonym">LOC100693120</name>
</gene>
<evidence type="ECO:0000256" key="2">
    <source>
        <dbReference type="ARBA" id="ARBA00005074"/>
    </source>
</evidence>
<dbReference type="SUPFAM" id="SSF69593">
    <property type="entry name" value="Glycerol-3-phosphate (1)-acyltransferase"/>
    <property type="match status" value="1"/>
</dbReference>
<keyword evidence="17" id="KW-1185">Reference proteome</keyword>
<keyword evidence="7 14" id="KW-1133">Transmembrane helix</keyword>
<dbReference type="Proteomes" id="UP000005207">
    <property type="component" value="Linkage group LG3"/>
</dbReference>
<dbReference type="CDD" id="cd07991">
    <property type="entry name" value="LPLAT_LPCAT1-like"/>
    <property type="match status" value="1"/>
</dbReference>
<evidence type="ECO:0000256" key="13">
    <source>
        <dbReference type="ARBA" id="ARBA00025707"/>
    </source>
</evidence>
<comment type="similarity">
    <text evidence="3">Belongs to the 1-acyl-sn-glycerol-3-phosphate acyltransferase family.</text>
</comment>
<accession>A0A669DHL7</accession>
<dbReference type="InterPro" id="IPR002123">
    <property type="entry name" value="Plipid/glycerol_acylTrfase"/>
</dbReference>
<comment type="pathway">
    <text evidence="13">Phospholipid metabolism.</text>
</comment>
<reference evidence="17" key="1">
    <citation type="submission" date="2012-01" db="EMBL/GenBank/DDBJ databases">
        <title>The Genome Sequence of Oreochromis niloticus (Nile Tilapia).</title>
        <authorList>
            <consortium name="Broad Institute Genome Assembly Team"/>
            <consortium name="Broad Institute Sequencing Platform"/>
            <person name="Di Palma F."/>
            <person name="Johnson J."/>
            <person name="Lander E.S."/>
            <person name="Lindblad-Toh K."/>
        </authorList>
    </citation>
    <scope>NUCLEOTIDE SEQUENCE [LARGE SCALE GENOMIC DNA]</scope>
</reference>
<keyword evidence="8" id="KW-0443">Lipid metabolism</keyword>
<dbReference type="GO" id="GO:0005509">
    <property type="term" value="F:calcium ion binding"/>
    <property type="evidence" value="ECO:0007669"/>
    <property type="project" value="InterPro"/>
</dbReference>
<keyword evidence="5" id="KW-0808">Transferase</keyword>
<dbReference type="GO" id="GO:0036151">
    <property type="term" value="P:phosphatidylcholine acyl-chain remodeling"/>
    <property type="evidence" value="ECO:0007669"/>
    <property type="project" value="TreeGrafter"/>
</dbReference>
<dbReference type="UniPathway" id="UPA00085"/>
<evidence type="ECO:0000256" key="9">
    <source>
        <dbReference type="ARBA" id="ARBA00023136"/>
    </source>
</evidence>
<dbReference type="Gene3D" id="1.10.238.10">
    <property type="entry name" value="EF-hand"/>
    <property type="match status" value="1"/>
</dbReference>
<evidence type="ECO:0000256" key="1">
    <source>
        <dbReference type="ARBA" id="ARBA00004370"/>
    </source>
</evidence>
<evidence type="ECO:0000313" key="16">
    <source>
        <dbReference type="Ensembl" id="ENSONIP00000058390.1"/>
    </source>
</evidence>
<evidence type="ECO:0000256" key="10">
    <source>
        <dbReference type="ARBA" id="ARBA00023209"/>
    </source>
</evidence>
<organism evidence="16 17">
    <name type="scientific">Oreochromis niloticus</name>
    <name type="common">Nile tilapia</name>
    <name type="synonym">Tilapia nilotica</name>
    <dbReference type="NCBI Taxonomy" id="8128"/>
    <lineage>
        <taxon>Eukaryota</taxon>
        <taxon>Metazoa</taxon>
        <taxon>Chordata</taxon>
        <taxon>Craniata</taxon>
        <taxon>Vertebrata</taxon>
        <taxon>Euteleostomi</taxon>
        <taxon>Actinopterygii</taxon>
        <taxon>Neopterygii</taxon>
        <taxon>Teleostei</taxon>
        <taxon>Neoteleostei</taxon>
        <taxon>Acanthomorphata</taxon>
        <taxon>Ovalentaria</taxon>
        <taxon>Cichlomorphae</taxon>
        <taxon>Cichliformes</taxon>
        <taxon>Cichlidae</taxon>
        <taxon>African cichlids</taxon>
        <taxon>Pseudocrenilabrinae</taxon>
        <taxon>Oreochromini</taxon>
        <taxon>Oreochromis</taxon>
    </lineage>
</organism>
<dbReference type="PANTHER" id="PTHR23063:SF7">
    <property type="entry name" value="LYSOPHOSPHOLIPID ACYLTRANSFERASE LPCAT4"/>
    <property type="match status" value="1"/>
</dbReference>
<name>A0A669DHL7_ORENI</name>
<comment type="subcellular location">
    <subcellularLocation>
        <location evidence="1">Membrane</location>
    </subcellularLocation>
</comment>
<evidence type="ECO:0000259" key="15">
    <source>
        <dbReference type="PROSITE" id="PS50222"/>
    </source>
</evidence>
<dbReference type="GeneTree" id="ENSGT01030000234574"/>
<reference evidence="16" key="2">
    <citation type="submission" date="2025-08" db="UniProtKB">
        <authorList>
            <consortium name="Ensembl"/>
        </authorList>
    </citation>
    <scope>IDENTIFICATION</scope>
</reference>
<evidence type="ECO:0000256" key="3">
    <source>
        <dbReference type="ARBA" id="ARBA00008655"/>
    </source>
</evidence>
<evidence type="ECO:0000256" key="12">
    <source>
        <dbReference type="ARBA" id="ARBA00023315"/>
    </source>
</evidence>
<evidence type="ECO:0000256" key="8">
    <source>
        <dbReference type="ARBA" id="ARBA00023098"/>
    </source>
</evidence>
<evidence type="ECO:0000313" key="17">
    <source>
        <dbReference type="Proteomes" id="UP000005207"/>
    </source>
</evidence>
<keyword evidence="11" id="KW-1208">Phospholipid metabolism</keyword>
<evidence type="ECO:0000256" key="7">
    <source>
        <dbReference type="ARBA" id="ARBA00022989"/>
    </source>
</evidence>
<feature type="transmembrane region" description="Helical" evidence="14">
    <location>
        <begin position="84"/>
        <end position="106"/>
    </location>
</feature>
<dbReference type="SMART" id="SM00563">
    <property type="entry name" value="PlsC"/>
    <property type="match status" value="1"/>
</dbReference>
<feature type="domain" description="EF-hand" evidence="15">
    <location>
        <begin position="396"/>
        <end position="431"/>
    </location>
</feature>
<sequence length="477" mass="52775">MESQSSRDSSSRAATQEYPNPFIHELKLTKAQWIKGIILGCTLLPIRVFLAWILLIAAWIVAVLRLAGLSQEERSKPLSGWRRWLFHPILWLLGRAVFFCVGFHWVKVKGRKVDVKEAPILVVAPHSSFLDMVIMFPAGVPAVVSRSENINLPVIGALLECNQSVLVSRRDPESRKEAVSELNKRVTSNGSWPQILMFPEGTTTNGRCLLRFKTGAFVPGVPVQPVVLHYPNDCYCCLHAVNTQINVCLFLVLQFLPVYTPSEEEKNNSRLFAGNVQKVMASALGVPASDYVMAGRIPVSKLKDLSVPLESPGKEAMTLLYRKGLGPRDVEAALDRMIDRCRSGNGGTKVNAEELASILGLNKKTAVHICSLYSRDDTVDLRHIYFNMAALIGHVDEISLLHYAFAAFDREGRGSLTKEELTELMGALLGVPQQSTEELYDTATKDQEQLTEGESQTANQLLTAHRCTAAGDFRASC</sequence>
<dbReference type="Ensembl" id="ENSONIT00000070309.1">
    <property type="protein sequence ID" value="ENSONIP00000058390.1"/>
    <property type="gene ID" value="ENSONIG00000041867.1"/>
</dbReference>
<dbReference type="InterPro" id="IPR045252">
    <property type="entry name" value="LPCAT1-like"/>
</dbReference>
<dbReference type="GO" id="GO:0042171">
    <property type="term" value="F:lysophosphatidic acid acyltransferase activity"/>
    <property type="evidence" value="ECO:0007669"/>
    <property type="project" value="TreeGrafter"/>
</dbReference>
<keyword evidence="4" id="KW-0444">Lipid biosynthesis</keyword>
<dbReference type="PANTHER" id="PTHR23063">
    <property type="entry name" value="PHOSPHOLIPID ACYLTRANSFERASE"/>
    <property type="match status" value="1"/>
</dbReference>
<dbReference type="GO" id="GO:0016020">
    <property type="term" value="C:membrane"/>
    <property type="evidence" value="ECO:0007669"/>
    <property type="project" value="UniProtKB-SubCell"/>
</dbReference>
<dbReference type="InterPro" id="IPR002048">
    <property type="entry name" value="EF_hand_dom"/>
</dbReference>
<evidence type="ECO:0000256" key="4">
    <source>
        <dbReference type="ARBA" id="ARBA00022516"/>
    </source>
</evidence>
<reference evidence="16" key="3">
    <citation type="submission" date="2025-09" db="UniProtKB">
        <authorList>
            <consortium name="Ensembl"/>
        </authorList>
    </citation>
    <scope>IDENTIFICATION</scope>
</reference>